<dbReference type="EMBL" id="CP063304">
    <property type="protein sequence ID" value="QOV20427.1"/>
    <property type="molecule type" value="Genomic_DNA"/>
</dbReference>
<gene>
    <name evidence="2" type="ORF">INP51_05630</name>
</gene>
<dbReference type="PANTHER" id="PTHR12110">
    <property type="entry name" value="HYDROXYPYRUVATE ISOMERASE"/>
    <property type="match status" value="1"/>
</dbReference>
<dbReference type="PANTHER" id="PTHR12110:SF41">
    <property type="entry name" value="INOSOSE DEHYDRATASE"/>
    <property type="match status" value="1"/>
</dbReference>
<dbReference type="Proteomes" id="UP000593601">
    <property type="component" value="Chromosome"/>
</dbReference>
<dbReference type="InterPro" id="IPR036237">
    <property type="entry name" value="Xyl_isomerase-like_sf"/>
</dbReference>
<dbReference type="Pfam" id="PF01261">
    <property type="entry name" value="AP_endonuc_2"/>
    <property type="match status" value="1"/>
</dbReference>
<sequence length="252" mass="28517">MKLGAQLYTLRDFTQTEADLADSLKKIADIGYTEVQISAIGPIAPEKVKELCDENSLKIVLTHTNPERIMNDTDAVIKEHKIMGCDYIGIGSMPGKYKSEAWYDHFRKDYIEAAKKIAASGKLLMYHNHNFEFGKIDGKRIIERILDDFKSDELGITLDTYWLQAAGGDCLEWIEILKDRLPCVHLKDMEMYNGQAIMAPVLEGNMNFKSILGALDNNGVTKHILVEQDTCRESPFICLKKSYDNVAKLGYK</sequence>
<keyword evidence="3" id="KW-1185">Reference proteome</keyword>
<dbReference type="RefSeq" id="WP_193736747.1">
    <property type="nucleotide sequence ID" value="NZ_CP063304.1"/>
</dbReference>
<evidence type="ECO:0000259" key="1">
    <source>
        <dbReference type="Pfam" id="PF01261"/>
    </source>
</evidence>
<organism evidence="2 3">
    <name type="scientific">Blautia liquoris</name>
    <dbReference type="NCBI Taxonomy" id="2779518"/>
    <lineage>
        <taxon>Bacteria</taxon>
        <taxon>Bacillati</taxon>
        <taxon>Bacillota</taxon>
        <taxon>Clostridia</taxon>
        <taxon>Lachnospirales</taxon>
        <taxon>Lachnospiraceae</taxon>
        <taxon>Blautia</taxon>
    </lineage>
</organism>
<evidence type="ECO:0000313" key="2">
    <source>
        <dbReference type="EMBL" id="QOV20427.1"/>
    </source>
</evidence>
<evidence type="ECO:0000313" key="3">
    <source>
        <dbReference type="Proteomes" id="UP000593601"/>
    </source>
</evidence>
<dbReference type="InterPro" id="IPR013022">
    <property type="entry name" value="Xyl_isomerase-like_TIM-brl"/>
</dbReference>
<name>A0A7M2RLK8_9FIRM</name>
<proteinExistence type="predicted"/>
<dbReference type="AlphaFoldDB" id="A0A7M2RLK8"/>
<dbReference type="Gene3D" id="3.20.20.150">
    <property type="entry name" value="Divalent-metal-dependent TIM barrel enzymes"/>
    <property type="match status" value="1"/>
</dbReference>
<dbReference type="GO" id="GO:0016853">
    <property type="term" value="F:isomerase activity"/>
    <property type="evidence" value="ECO:0007669"/>
    <property type="project" value="UniProtKB-KW"/>
</dbReference>
<dbReference type="SUPFAM" id="SSF51658">
    <property type="entry name" value="Xylose isomerase-like"/>
    <property type="match status" value="1"/>
</dbReference>
<keyword evidence="2" id="KW-0413">Isomerase</keyword>
<reference evidence="2 3" key="1">
    <citation type="submission" date="2020-10" db="EMBL/GenBank/DDBJ databases">
        <title>Blautia liquoris sp.nov., isolated from the mud in a fermentation cellar used for the production of Chinese strong-flavoured liquor.</title>
        <authorList>
            <person name="Lu L."/>
        </authorList>
    </citation>
    <scope>NUCLEOTIDE SEQUENCE [LARGE SCALE GENOMIC DNA]</scope>
    <source>
        <strain evidence="2 3">LZLJ-3</strain>
    </source>
</reference>
<protein>
    <submittedName>
        <fullName evidence="2">Sugar phosphate isomerase/epimerase</fullName>
    </submittedName>
</protein>
<accession>A0A7M2RLK8</accession>
<dbReference type="KEGG" id="bliq:INP51_05630"/>
<dbReference type="InterPro" id="IPR050312">
    <property type="entry name" value="IolE/XylAMocC-like"/>
</dbReference>
<feature type="domain" description="Xylose isomerase-like TIM barrel" evidence="1">
    <location>
        <begin position="25"/>
        <end position="228"/>
    </location>
</feature>